<keyword evidence="1" id="KW-0472">Membrane</keyword>
<dbReference type="PROSITE" id="PS51257">
    <property type="entry name" value="PROKAR_LIPOPROTEIN"/>
    <property type="match status" value="1"/>
</dbReference>
<feature type="transmembrane region" description="Helical" evidence="1">
    <location>
        <begin position="38"/>
        <end position="58"/>
    </location>
</feature>
<feature type="transmembrane region" description="Helical" evidence="1">
    <location>
        <begin position="7"/>
        <end position="26"/>
    </location>
</feature>
<keyword evidence="1" id="KW-0812">Transmembrane</keyword>
<reference evidence="2 3" key="2">
    <citation type="submission" date="2017-10" db="EMBL/GenBank/DDBJ databases">
        <authorList>
            <person name="Banno H."/>
            <person name="Chua N.-H."/>
        </authorList>
    </citation>
    <scope>NUCLEOTIDE SEQUENCE [LARGE SCALE GENOMIC DNA]</scope>
    <source>
        <strain evidence="2 3">JK623</strain>
    </source>
</reference>
<keyword evidence="1" id="KW-1133">Transmembrane helix</keyword>
<keyword evidence="3" id="KW-1185">Reference proteome</keyword>
<dbReference type="Proteomes" id="UP000224563">
    <property type="component" value="Unassembled WGS sequence"/>
</dbReference>
<accession>A0A2G3E0F1</accession>
<evidence type="ECO:0000313" key="2">
    <source>
        <dbReference type="EMBL" id="PHU36762.1"/>
    </source>
</evidence>
<name>A0A2G3E0F1_9FIRM</name>
<comment type="caution">
    <text evidence="2">The sequence shown here is derived from an EMBL/GenBank/DDBJ whole genome shotgun (WGS) entry which is preliminary data.</text>
</comment>
<proteinExistence type="predicted"/>
<organism evidence="2 3">
    <name type="scientific">Agathobacter ruminis</name>
    <dbReference type="NCBI Taxonomy" id="1712665"/>
    <lineage>
        <taxon>Bacteria</taxon>
        <taxon>Bacillati</taxon>
        <taxon>Bacillota</taxon>
        <taxon>Clostridia</taxon>
        <taxon>Lachnospirales</taxon>
        <taxon>Lachnospiraceae</taxon>
        <taxon>Agathobacter</taxon>
    </lineage>
</organism>
<gene>
    <name evidence="2" type="ORF">CSX02_11355</name>
</gene>
<dbReference type="RefSeq" id="WP_099386751.1">
    <property type="nucleotide sequence ID" value="NZ_JANSWH010000082.1"/>
</dbReference>
<dbReference type="AlphaFoldDB" id="A0A2G3E0F1"/>
<evidence type="ECO:0000313" key="3">
    <source>
        <dbReference type="Proteomes" id="UP000224563"/>
    </source>
</evidence>
<evidence type="ECO:0000256" key="1">
    <source>
        <dbReference type="SAM" id="Phobius"/>
    </source>
</evidence>
<protein>
    <recommendedName>
        <fullName evidence="4">CvpA family protein</fullName>
    </recommendedName>
</protein>
<feature type="transmembrane region" description="Helical" evidence="1">
    <location>
        <begin position="79"/>
        <end position="104"/>
    </location>
</feature>
<sequence>MKGNKGIRIAILIVIYLLWLGCTYYVLLPALNPHSIGFWLYLALVVLLPPALVSLFHTSDVKVTKKGVKMIKTVANKPAKILFGAIGACIIIILIGDIAGAKLFHAKGYASILKTEDYEFSEDINQQTALSMIALMDTNSAIRLGNREIGSLSDLVSQYDVSDDYSQIDRNGAPQKVSALRYAGFFKWWGNRDKGVPGYVAVDPVEQNADYVKLEKGMRYVPSAYFNTDLERNIRFHYPTAIFGNTHFEVDEEGNPYYVASVYTYKIGLFGGDTVKGAIICDPTNGDCDYYDVAEIPTWVDDVFDGELLTKQYNWTGELGNGFWNSLFGKKGCKKCTETYNSEDENYVADYGYVAKDGDIWIYTGITSVNDDASNIGFILVNQRTSEAHYYSIAGADENSAMSAAEGEVQEKGYQASFPSLINVYDKPTYVMVLKDASGIVKLYAMVNVEQYNIVTTASNLDDCFSKYKKLVKAGGDEDAVDDGDTNDDGDETKLKDPVDLEVTIASIEYVAIGGDTYVYLEAEDGTILRQKFADNESLISLRIGDKIKVNAQQSETGTYYINTISK</sequence>
<reference evidence="2 3" key="1">
    <citation type="submission" date="2017-10" db="EMBL/GenBank/DDBJ databases">
        <title>Resolving the taxonomy of Roseburia spp., Eubacterium rectale and Agathobacter spp. through phylogenomic analysis.</title>
        <authorList>
            <person name="Sheridan P.O."/>
            <person name="Walker A.W."/>
            <person name="Duncan S.H."/>
            <person name="Scott K.P."/>
            <person name="Toole P.W.O."/>
            <person name="Luis P."/>
            <person name="Flint H.J."/>
        </authorList>
    </citation>
    <scope>NUCLEOTIDE SEQUENCE [LARGE SCALE GENOMIC DNA]</scope>
    <source>
        <strain evidence="2 3">JK623</strain>
    </source>
</reference>
<evidence type="ECO:0008006" key="4">
    <source>
        <dbReference type="Google" id="ProtNLM"/>
    </source>
</evidence>
<dbReference type="EMBL" id="PDYG01000123">
    <property type="protein sequence ID" value="PHU36762.1"/>
    <property type="molecule type" value="Genomic_DNA"/>
</dbReference>